<gene>
    <name evidence="1" type="ORF">R2Q92_13950</name>
</gene>
<dbReference type="RefSeq" id="WP_194422718.1">
    <property type="nucleotide sequence ID" value="NZ_BAAAPT010000001.1"/>
</dbReference>
<evidence type="ECO:0000313" key="2">
    <source>
        <dbReference type="Proteomes" id="UP001291912"/>
    </source>
</evidence>
<dbReference type="EMBL" id="JAWJYN010000003">
    <property type="protein sequence ID" value="MDZ8162932.1"/>
    <property type="molecule type" value="Genomic_DNA"/>
</dbReference>
<dbReference type="Proteomes" id="UP001291912">
    <property type="component" value="Unassembled WGS sequence"/>
</dbReference>
<accession>A0ABU5NA54</accession>
<keyword evidence="2" id="KW-1185">Reference proteome</keyword>
<dbReference type="InterPro" id="IPR041638">
    <property type="entry name" value="BaeRF_family11"/>
</dbReference>
<proteinExistence type="predicted"/>
<name>A0ABU5NA54_9MICO</name>
<sequence>MLPADIPDARDLLDLMDHRDPASVSIALESSPMPADHERVRIALRNAIDSAHRELSATDIAREALDAVIARLRGLLEDPEFWDHQSRSLIVFASTDRLETFRIANHLITHVSVGDRFDTGALLRAVAFDYRAYIVLIDEGQTRLFEFGPDHRPAELALDLPEDHRLALEKTTTGGRFDRRRADGRTGDQPERERYARIAQDAVTARIPRGAPLVLAASDDLEPAYRAVNTHGALLETTIPAHPQALGDPARLAAEVRIILDDHHAAELARWREDFGTLRSDARATSKLTDAARAATEAAVDTLAFDMDETTEGTIDEFGRVAQAAEPGPGTYTLVDEIAARVLRSGGTVRAVRRPDLPDGAPVAATLRFPIDPA</sequence>
<evidence type="ECO:0000313" key="1">
    <source>
        <dbReference type="EMBL" id="MDZ8162932.1"/>
    </source>
</evidence>
<dbReference type="Pfam" id="PF18855">
    <property type="entry name" value="baeRF_family11"/>
    <property type="match status" value="1"/>
</dbReference>
<protein>
    <submittedName>
        <fullName evidence="1">Uncharacterized protein</fullName>
    </submittedName>
</protein>
<comment type="caution">
    <text evidence="1">The sequence shown here is derived from an EMBL/GenBank/DDBJ whole genome shotgun (WGS) entry which is preliminary data.</text>
</comment>
<organism evidence="1 2">
    <name type="scientific">Microbacterium aquimaris</name>
    <dbReference type="NCBI Taxonomy" id="459816"/>
    <lineage>
        <taxon>Bacteria</taxon>
        <taxon>Bacillati</taxon>
        <taxon>Actinomycetota</taxon>
        <taxon>Actinomycetes</taxon>
        <taxon>Micrococcales</taxon>
        <taxon>Microbacteriaceae</taxon>
        <taxon>Microbacterium</taxon>
    </lineage>
</organism>
<reference evidence="1 2" key="1">
    <citation type="submission" date="2023-10" db="EMBL/GenBank/DDBJ databases">
        <title>Microbacterium xanthum sp. nov., isolated from seaweed.</title>
        <authorList>
            <person name="Lee S.D."/>
        </authorList>
    </citation>
    <scope>NUCLEOTIDE SEQUENCE [LARGE SCALE GENOMIC DNA]</scope>
    <source>
        <strain evidence="1 2">KCTC 19124</strain>
    </source>
</reference>